<keyword evidence="4" id="KW-1185">Reference proteome</keyword>
<dbReference type="PANTHER" id="PTHR43476">
    <property type="entry name" value="3-(3-HYDROXY-PHENYL)PROPIONATE/3-HYDROXYCINNAMIC ACID HYDROXYLASE"/>
    <property type="match status" value="1"/>
</dbReference>
<dbReference type="Proteomes" id="UP001595956">
    <property type="component" value="Unassembled WGS sequence"/>
</dbReference>
<protein>
    <submittedName>
        <fullName evidence="3">NAD(P)/FAD-dependent oxidoreductase</fullName>
    </submittedName>
</protein>
<dbReference type="RefSeq" id="WP_345172566.1">
    <property type="nucleotide sequence ID" value="NZ_BAABFQ010000003.1"/>
</dbReference>
<dbReference type="Gene3D" id="3.50.50.60">
    <property type="entry name" value="FAD/NAD(P)-binding domain"/>
    <property type="match status" value="1"/>
</dbReference>
<accession>A0ABW0MYM8</accession>
<evidence type="ECO:0000313" key="3">
    <source>
        <dbReference type="EMBL" id="MFC5493445.1"/>
    </source>
</evidence>
<dbReference type="PANTHER" id="PTHR43476:SF5">
    <property type="entry name" value="FAD-DEPENDENT MONOOXYGENASE"/>
    <property type="match status" value="1"/>
</dbReference>
<evidence type="ECO:0000256" key="1">
    <source>
        <dbReference type="ARBA" id="ARBA00023002"/>
    </source>
</evidence>
<reference evidence="4" key="1">
    <citation type="journal article" date="2019" name="Int. J. Syst. Evol. Microbiol.">
        <title>The Global Catalogue of Microorganisms (GCM) 10K type strain sequencing project: providing services to taxonomists for standard genome sequencing and annotation.</title>
        <authorList>
            <consortium name="The Broad Institute Genomics Platform"/>
            <consortium name="The Broad Institute Genome Sequencing Center for Infectious Disease"/>
            <person name="Wu L."/>
            <person name="Ma J."/>
        </authorList>
    </citation>
    <scope>NUCLEOTIDE SEQUENCE [LARGE SCALE GENOMIC DNA]</scope>
    <source>
        <strain evidence="4">KACC 13778</strain>
    </source>
</reference>
<dbReference type="PRINTS" id="PR00420">
    <property type="entry name" value="RNGMNOXGNASE"/>
</dbReference>
<dbReference type="InterPro" id="IPR050631">
    <property type="entry name" value="PheA/TfdB_FAD_monoxygenase"/>
</dbReference>
<gene>
    <name evidence="3" type="ORF">ACFPKY_10045</name>
</gene>
<keyword evidence="1" id="KW-0560">Oxidoreductase</keyword>
<dbReference type="EMBL" id="JBHSMD010000002">
    <property type="protein sequence ID" value="MFC5493445.1"/>
    <property type="molecule type" value="Genomic_DNA"/>
</dbReference>
<name>A0ABW0MYM8_9ACTN</name>
<dbReference type="Gene3D" id="3.30.70.2450">
    <property type="match status" value="1"/>
</dbReference>
<evidence type="ECO:0000259" key="2">
    <source>
        <dbReference type="Pfam" id="PF01494"/>
    </source>
</evidence>
<sequence>MTSPEKTHVVVAGAGPVGMTAALLMARGGVQVTVLEAGESLAGESRASTFHPPSLEMLDDLGVLEPLMERGLVSTGFQYRDRRTGPIADLDLGVLSEDTRFPFRVQLEQSKLTPIVLEVLQGMANVTVHFGQRVVQATTDGTTATVTTEAGDTFTADWVLGADGANSQVRQTAGFTFEGMTYPERFLVASTTEDLESILPGISAVNYVFDPTEWLVLLRTPEHWRILFPTDQDTPDEVESDPARIQERLRGVADLGRDWDVLHTTLYRVHQRVADTFRKGRLLLMGDAAHINNPLGGMGMNSGLHDAYVETKALLALIEGEGTLEELDEACEARRQVALSYVRTITHDNWEKLRQDDPEAIKAYHDELRDLASDRERMRKHLLNTSMINSLRGVGVVDMVGVKST</sequence>
<dbReference type="SUPFAM" id="SSF51905">
    <property type="entry name" value="FAD/NAD(P)-binding domain"/>
    <property type="match status" value="1"/>
</dbReference>
<comment type="caution">
    <text evidence="3">The sequence shown here is derived from an EMBL/GenBank/DDBJ whole genome shotgun (WGS) entry which is preliminary data.</text>
</comment>
<evidence type="ECO:0000313" key="4">
    <source>
        <dbReference type="Proteomes" id="UP001595956"/>
    </source>
</evidence>
<proteinExistence type="predicted"/>
<dbReference type="InterPro" id="IPR002938">
    <property type="entry name" value="FAD-bd"/>
</dbReference>
<feature type="domain" description="FAD-binding" evidence="2">
    <location>
        <begin position="6"/>
        <end position="342"/>
    </location>
</feature>
<dbReference type="Pfam" id="PF01494">
    <property type="entry name" value="FAD_binding_3"/>
    <property type="match status" value="1"/>
</dbReference>
<dbReference type="InterPro" id="IPR036188">
    <property type="entry name" value="FAD/NAD-bd_sf"/>
</dbReference>
<organism evidence="3 4">
    <name type="scientific">Nocardioides caricicola</name>
    <dbReference type="NCBI Taxonomy" id="634770"/>
    <lineage>
        <taxon>Bacteria</taxon>
        <taxon>Bacillati</taxon>
        <taxon>Actinomycetota</taxon>
        <taxon>Actinomycetes</taxon>
        <taxon>Propionibacteriales</taxon>
        <taxon>Nocardioidaceae</taxon>
        <taxon>Nocardioides</taxon>
    </lineage>
</organism>